<dbReference type="SUPFAM" id="SSF88697">
    <property type="entry name" value="PUA domain-like"/>
    <property type="match status" value="1"/>
</dbReference>
<organism evidence="2 3">
    <name type="scientific">Domibacillus antri</name>
    <dbReference type="NCBI Taxonomy" id="1714264"/>
    <lineage>
        <taxon>Bacteria</taxon>
        <taxon>Bacillati</taxon>
        <taxon>Bacillota</taxon>
        <taxon>Bacilli</taxon>
        <taxon>Bacillales</taxon>
        <taxon>Bacillaceae</taxon>
        <taxon>Domibacillus</taxon>
    </lineage>
</organism>
<reference evidence="2 3" key="1">
    <citation type="submission" date="2016-12" db="EMBL/GenBank/DDBJ databases">
        <title>Domibacillus antri genome sequencing.</title>
        <authorList>
            <person name="Verma A."/>
            <person name="Krishnamurthi S."/>
        </authorList>
    </citation>
    <scope>NUCLEOTIDE SEQUENCE [LARGE SCALE GENOMIC DNA]</scope>
    <source>
        <strain evidence="2 3">XD80</strain>
    </source>
</reference>
<evidence type="ECO:0000313" key="2">
    <source>
        <dbReference type="EMBL" id="OLN21413.1"/>
    </source>
</evidence>
<dbReference type="Gene3D" id="2.30.130.30">
    <property type="entry name" value="Hypothetical protein"/>
    <property type="match status" value="1"/>
</dbReference>
<accession>A0A1Q8Q240</accession>
<keyword evidence="3" id="KW-1185">Reference proteome</keyword>
<dbReference type="InterPro" id="IPR007374">
    <property type="entry name" value="ASCH_domain"/>
</dbReference>
<dbReference type="RefSeq" id="WP_075399509.1">
    <property type="nucleotide sequence ID" value="NZ_MSDU01000048.1"/>
</dbReference>
<proteinExistence type="predicted"/>
<name>A0A1Q8Q240_9BACI</name>
<protein>
    <submittedName>
        <fullName evidence="2">2-oxoglutarate dehydrogenase E1</fullName>
    </submittedName>
</protein>
<dbReference type="Pfam" id="PF04266">
    <property type="entry name" value="ASCH"/>
    <property type="match status" value="1"/>
</dbReference>
<feature type="domain" description="ASCH" evidence="1">
    <location>
        <begin position="4"/>
        <end position="89"/>
    </location>
</feature>
<sequence length="156" mass="17372">MKAITIKQPWATLIALGEKRFETRSWQTKYRGQIAIHAGKSIDKEACEDTWIKSTLAEHGIRSYKDLPTGAVLAIAEIQDCHKVVTNFCNQIAITTGPGISGLEIKFGDYTEGRFAWELDNIKTLPSPVDAKGKLSLWEWDHADEAKRGNKEGTAL</sequence>
<dbReference type="STRING" id="1714264.BTO30_14950"/>
<dbReference type="EMBL" id="MSDU01000048">
    <property type="protein sequence ID" value="OLN21413.1"/>
    <property type="molecule type" value="Genomic_DNA"/>
</dbReference>
<gene>
    <name evidence="2" type="ORF">BTO30_14950</name>
</gene>
<evidence type="ECO:0000259" key="1">
    <source>
        <dbReference type="Pfam" id="PF04266"/>
    </source>
</evidence>
<dbReference type="OrthoDB" id="359066at2"/>
<comment type="caution">
    <text evidence="2">The sequence shown here is derived from an EMBL/GenBank/DDBJ whole genome shotgun (WGS) entry which is preliminary data.</text>
</comment>
<dbReference type="InterPro" id="IPR015947">
    <property type="entry name" value="PUA-like_sf"/>
</dbReference>
<dbReference type="Proteomes" id="UP000185568">
    <property type="component" value="Unassembled WGS sequence"/>
</dbReference>
<dbReference type="CDD" id="cd06554">
    <property type="entry name" value="ASCH_ASC-1_like"/>
    <property type="match status" value="1"/>
</dbReference>
<evidence type="ECO:0000313" key="3">
    <source>
        <dbReference type="Proteomes" id="UP000185568"/>
    </source>
</evidence>
<dbReference type="AlphaFoldDB" id="A0A1Q8Q240"/>